<name>A0A9W6R3C7_9PSEU</name>
<sequence>MSREGYVGVMFSRNGDSFFRNGDSSRTGMLPRIAAVCFDLLIIFVALWAVTIVVQHLNVVFIPLAVAILLAALVSPLVELLRRHGVPRVLATALSVLLGLTFVGGLVTFVVYTLSNGFSELQRTLEESLRRIHGWLVHGPLSISEAQFNSMLQQAQNWLTQHREQVIAGVFGALNTAASLLVGSALAIFILIFLLYDGRKIWQFLLIPWREDVRRVVDLAGHRVFAVLTTYIRVTVLVAFIDAVGIGVGLLLVRVPLALPLAVLVFLGAFVPIVGAFASGLVAVLVTLATNGLTAALIVLGIVLFVQQLEGNVLHPFLTAGLIRLHPLAVVLSVTVGTTLAGVIGALLAVPVVASVRAVVRTVMDSRKPAEVPASPDSSCEE</sequence>
<evidence type="ECO:0000256" key="8">
    <source>
        <dbReference type="SAM" id="Phobius"/>
    </source>
</evidence>
<organism evidence="9 10">
    <name type="scientific">Amycolatopsis taiwanensis</name>
    <dbReference type="NCBI Taxonomy" id="342230"/>
    <lineage>
        <taxon>Bacteria</taxon>
        <taxon>Bacillati</taxon>
        <taxon>Actinomycetota</taxon>
        <taxon>Actinomycetes</taxon>
        <taxon>Pseudonocardiales</taxon>
        <taxon>Pseudonocardiaceae</taxon>
        <taxon>Amycolatopsis</taxon>
    </lineage>
</organism>
<dbReference type="GO" id="GO:0055085">
    <property type="term" value="P:transmembrane transport"/>
    <property type="evidence" value="ECO:0007669"/>
    <property type="project" value="TreeGrafter"/>
</dbReference>
<evidence type="ECO:0000313" key="10">
    <source>
        <dbReference type="Proteomes" id="UP001165136"/>
    </source>
</evidence>
<comment type="subcellular location">
    <subcellularLocation>
        <location evidence="1">Cell membrane</location>
        <topology evidence="1">Multi-pass membrane protein</topology>
    </subcellularLocation>
</comment>
<feature type="transmembrane region" description="Helical" evidence="8">
    <location>
        <begin position="90"/>
        <end position="114"/>
    </location>
</feature>
<dbReference type="PANTHER" id="PTHR21716:SF53">
    <property type="entry name" value="PERMEASE PERM-RELATED"/>
    <property type="match status" value="1"/>
</dbReference>
<evidence type="ECO:0000256" key="6">
    <source>
        <dbReference type="ARBA" id="ARBA00022989"/>
    </source>
</evidence>
<dbReference type="RefSeq" id="WP_285488202.1">
    <property type="nucleotide sequence ID" value="NZ_BSTI01000010.1"/>
</dbReference>
<dbReference type="Proteomes" id="UP001165136">
    <property type="component" value="Unassembled WGS sequence"/>
</dbReference>
<keyword evidence="6 8" id="KW-1133">Transmembrane helix</keyword>
<evidence type="ECO:0000256" key="4">
    <source>
        <dbReference type="ARBA" id="ARBA00022475"/>
    </source>
</evidence>
<keyword evidence="3" id="KW-0813">Transport</keyword>
<dbReference type="Pfam" id="PF01594">
    <property type="entry name" value="AI-2E_transport"/>
    <property type="match status" value="1"/>
</dbReference>
<keyword evidence="7 8" id="KW-0472">Membrane</keyword>
<protein>
    <submittedName>
        <fullName evidence="9">AI-2E family transporter</fullName>
    </submittedName>
</protein>
<feature type="transmembrane region" description="Helical" evidence="8">
    <location>
        <begin position="257"/>
        <end position="278"/>
    </location>
</feature>
<gene>
    <name evidence="9" type="ORF">Atai01_47050</name>
</gene>
<evidence type="ECO:0000313" key="9">
    <source>
        <dbReference type="EMBL" id="GLY68086.1"/>
    </source>
</evidence>
<dbReference type="AlphaFoldDB" id="A0A9W6R3C7"/>
<dbReference type="EMBL" id="BSTI01000010">
    <property type="protein sequence ID" value="GLY68086.1"/>
    <property type="molecule type" value="Genomic_DNA"/>
</dbReference>
<comment type="similarity">
    <text evidence="2">Belongs to the autoinducer-2 exporter (AI-2E) (TC 2.A.86) family.</text>
</comment>
<feature type="transmembrane region" description="Helical" evidence="8">
    <location>
        <begin position="224"/>
        <end position="251"/>
    </location>
</feature>
<keyword evidence="10" id="KW-1185">Reference proteome</keyword>
<evidence type="ECO:0000256" key="1">
    <source>
        <dbReference type="ARBA" id="ARBA00004651"/>
    </source>
</evidence>
<comment type="caution">
    <text evidence="9">The sequence shown here is derived from an EMBL/GenBank/DDBJ whole genome shotgun (WGS) entry which is preliminary data.</text>
</comment>
<dbReference type="PANTHER" id="PTHR21716">
    <property type="entry name" value="TRANSMEMBRANE PROTEIN"/>
    <property type="match status" value="1"/>
</dbReference>
<keyword evidence="4" id="KW-1003">Cell membrane</keyword>
<dbReference type="GO" id="GO:0005886">
    <property type="term" value="C:plasma membrane"/>
    <property type="evidence" value="ECO:0007669"/>
    <property type="project" value="UniProtKB-SubCell"/>
</dbReference>
<reference evidence="9" key="1">
    <citation type="submission" date="2023-03" db="EMBL/GenBank/DDBJ databases">
        <title>Amycolatopsis taiwanensis NBRC 103393.</title>
        <authorList>
            <person name="Ichikawa N."/>
            <person name="Sato H."/>
            <person name="Tonouchi N."/>
        </authorList>
    </citation>
    <scope>NUCLEOTIDE SEQUENCE</scope>
    <source>
        <strain evidence="9">NBRC 103393</strain>
    </source>
</reference>
<evidence type="ECO:0000256" key="5">
    <source>
        <dbReference type="ARBA" id="ARBA00022692"/>
    </source>
</evidence>
<proteinExistence type="inferred from homology"/>
<feature type="transmembrane region" description="Helical" evidence="8">
    <location>
        <begin position="33"/>
        <end position="54"/>
    </location>
</feature>
<feature type="transmembrane region" description="Helical" evidence="8">
    <location>
        <begin position="60"/>
        <end position="78"/>
    </location>
</feature>
<evidence type="ECO:0000256" key="3">
    <source>
        <dbReference type="ARBA" id="ARBA00022448"/>
    </source>
</evidence>
<evidence type="ECO:0000256" key="7">
    <source>
        <dbReference type="ARBA" id="ARBA00023136"/>
    </source>
</evidence>
<evidence type="ECO:0000256" key="2">
    <source>
        <dbReference type="ARBA" id="ARBA00009773"/>
    </source>
</evidence>
<keyword evidence="5 8" id="KW-0812">Transmembrane</keyword>
<feature type="transmembrane region" description="Helical" evidence="8">
    <location>
        <begin position="285"/>
        <end position="307"/>
    </location>
</feature>
<dbReference type="InterPro" id="IPR002549">
    <property type="entry name" value="AI-2E-like"/>
</dbReference>
<feature type="transmembrane region" description="Helical" evidence="8">
    <location>
        <begin position="327"/>
        <end position="360"/>
    </location>
</feature>
<accession>A0A9W6R3C7</accession>
<feature type="transmembrane region" description="Helical" evidence="8">
    <location>
        <begin position="166"/>
        <end position="196"/>
    </location>
</feature>